<dbReference type="RefSeq" id="WP_367918299.1">
    <property type="nucleotide sequence ID" value="NZ_JBHTLX010000029.1"/>
</dbReference>
<sequence>MVEPDPLRHHGDVEARGADLDFAVNVYDGPRPPWLDAALLASLDDVGAYPSASLARAAVARLHEIGEDEVLVTAGAAEAFTLVARLREWRRPVVVHPQFTEPHAALEQAGHAVTPVVLSAPFALAAGDVPEDADLVVVGNPTNPTGALHPAAVLRSLLRPGRLVVVDEAFMDCVPGEPDALVAVRLPGLVVIRSLTKHWGIPGVRAGYVTGDPAVVAGLERGQTPWSIGTTAAAAVVACTSPAAVVEGRRRAEEIATWRAHLSQGLSTLGIPFQHSAASFVLAQVGAGVREELRASGIAVRRADTFPGLDDTWVRIAVRPPARTDVLLAALGSLLPVH</sequence>
<comment type="caution">
    <text evidence="4">The sequence shown here is derived from an EMBL/GenBank/DDBJ whole genome shotgun (WGS) entry which is preliminary data.</text>
</comment>
<dbReference type="InterPro" id="IPR015421">
    <property type="entry name" value="PyrdxlP-dep_Trfase_major"/>
</dbReference>
<name>A0ABW3W6W0_9ACTN</name>
<feature type="domain" description="Aminotransferase class I/classII large" evidence="3">
    <location>
        <begin position="20"/>
        <end position="331"/>
    </location>
</feature>
<dbReference type="Proteomes" id="UP001597229">
    <property type="component" value="Unassembled WGS sequence"/>
</dbReference>
<dbReference type="SUPFAM" id="SSF53383">
    <property type="entry name" value="PLP-dependent transferases"/>
    <property type="match status" value="1"/>
</dbReference>
<protein>
    <submittedName>
        <fullName evidence="4">Rv2231c family pyridoxal phosphate-dependent protein CobC</fullName>
        <ecNumber evidence="4">4.1.1.81</ecNumber>
    </submittedName>
</protein>
<dbReference type="CDD" id="cd00609">
    <property type="entry name" value="AAT_like"/>
    <property type="match status" value="1"/>
</dbReference>
<comment type="cofactor">
    <cofactor evidence="1">
        <name>pyridoxal 5'-phosphate</name>
        <dbReference type="ChEBI" id="CHEBI:597326"/>
    </cofactor>
</comment>
<gene>
    <name evidence="4" type="primary">cobC</name>
    <name evidence="4" type="ORF">ACFQ3F_23900</name>
</gene>
<evidence type="ECO:0000313" key="4">
    <source>
        <dbReference type="EMBL" id="MFD1250855.1"/>
    </source>
</evidence>
<dbReference type="InterPro" id="IPR015424">
    <property type="entry name" value="PyrdxlP-dep_Trfase"/>
</dbReference>
<keyword evidence="5" id="KW-1185">Reference proteome</keyword>
<proteinExistence type="predicted"/>
<dbReference type="NCBIfam" id="NF005915">
    <property type="entry name" value="PRK07908.1"/>
    <property type="match status" value="1"/>
</dbReference>
<dbReference type="GO" id="GO:0048472">
    <property type="term" value="F:threonine-phosphate decarboxylase activity"/>
    <property type="evidence" value="ECO:0007669"/>
    <property type="project" value="UniProtKB-EC"/>
</dbReference>
<keyword evidence="4" id="KW-0456">Lyase</keyword>
<dbReference type="InterPro" id="IPR015422">
    <property type="entry name" value="PyrdxlP-dep_Trfase_small"/>
</dbReference>
<dbReference type="Pfam" id="PF00155">
    <property type="entry name" value="Aminotran_1_2"/>
    <property type="match status" value="1"/>
</dbReference>
<dbReference type="Gene3D" id="3.90.1150.10">
    <property type="entry name" value="Aspartate Aminotransferase, domain 1"/>
    <property type="match status" value="1"/>
</dbReference>
<reference evidence="5" key="1">
    <citation type="journal article" date="2019" name="Int. J. Syst. Evol. Microbiol.">
        <title>The Global Catalogue of Microorganisms (GCM) 10K type strain sequencing project: providing services to taxonomists for standard genome sequencing and annotation.</title>
        <authorList>
            <consortium name="The Broad Institute Genomics Platform"/>
            <consortium name="The Broad Institute Genome Sequencing Center for Infectious Disease"/>
            <person name="Wu L."/>
            <person name="Ma J."/>
        </authorList>
    </citation>
    <scope>NUCLEOTIDE SEQUENCE [LARGE SCALE GENOMIC DNA]</scope>
    <source>
        <strain evidence="5">CCUG 52478</strain>
    </source>
</reference>
<dbReference type="PANTHER" id="PTHR42885:SF1">
    <property type="entry name" value="THREONINE-PHOSPHATE DECARBOXYLASE"/>
    <property type="match status" value="1"/>
</dbReference>
<evidence type="ECO:0000256" key="1">
    <source>
        <dbReference type="ARBA" id="ARBA00001933"/>
    </source>
</evidence>
<dbReference type="EC" id="4.1.1.81" evidence="4"/>
<evidence type="ECO:0000256" key="2">
    <source>
        <dbReference type="ARBA" id="ARBA00022898"/>
    </source>
</evidence>
<organism evidence="4 5">
    <name type="scientific">Nocardioides ginsengisoli</name>
    <dbReference type="NCBI Taxonomy" id="363868"/>
    <lineage>
        <taxon>Bacteria</taxon>
        <taxon>Bacillati</taxon>
        <taxon>Actinomycetota</taxon>
        <taxon>Actinomycetes</taxon>
        <taxon>Propionibacteriales</taxon>
        <taxon>Nocardioidaceae</taxon>
        <taxon>Nocardioides</taxon>
    </lineage>
</organism>
<dbReference type="InterPro" id="IPR004839">
    <property type="entry name" value="Aminotransferase_I/II_large"/>
</dbReference>
<keyword evidence="2" id="KW-0663">Pyridoxal phosphate</keyword>
<accession>A0ABW3W6W0</accession>
<evidence type="ECO:0000313" key="5">
    <source>
        <dbReference type="Proteomes" id="UP001597229"/>
    </source>
</evidence>
<dbReference type="EMBL" id="JBHTLX010000029">
    <property type="protein sequence ID" value="MFD1250855.1"/>
    <property type="molecule type" value="Genomic_DNA"/>
</dbReference>
<dbReference type="Gene3D" id="3.40.640.10">
    <property type="entry name" value="Type I PLP-dependent aspartate aminotransferase-like (Major domain)"/>
    <property type="match status" value="1"/>
</dbReference>
<dbReference type="PANTHER" id="PTHR42885">
    <property type="entry name" value="HISTIDINOL-PHOSPHATE AMINOTRANSFERASE-RELATED"/>
    <property type="match status" value="1"/>
</dbReference>
<evidence type="ECO:0000259" key="3">
    <source>
        <dbReference type="Pfam" id="PF00155"/>
    </source>
</evidence>